<dbReference type="Gene3D" id="3.90.226.10">
    <property type="entry name" value="2-enoyl-CoA Hydratase, Chain A, domain 1"/>
    <property type="match status" value="1"/>
</dbReference>
<evidence type="ECO:0000256" key="1">
    <source>
        <dbReference type="ARBA" id="ARBA00005254"/>
    </source>
</evidence>
<sequence length="264" mass="28462">MSVAAYESVDDVAVVTLANPPANLFTAELASGLVEVVGRARAEHKRAMVLQADGALFFGGADVSMFQGKSARQAREMFEDGFRAIEALEDAPFPVIAAVHGMCLAAGLELALACDLVLAAEGTQFSQVEARIGATTFLGGVHRLAERCGPARAKEIVYFADFHSAETFERWNIVNAVVPADQLRERALSWARRLAKGPTAAHAATKRLVAHTLAHGSRQADRFLLDAATPLFESRDMRHAVGLMLSLGSRKFMATHDEVVFEGR</sequence>
<dbReference type="EMBL" id="BAABDO010000069">
    <property type="protein sequence ID" value="GAA4147884.1"/>
    <property type="molecule type" value="Genomic_DNA"/>
</dbReference>
<dbReference type="CDD" id="cd06558">
    <property type="entry name" value="crotonase-like"/>
    <property type="match status" value="1"/>
</dbReference>
<accession>A0ABP7Z5T6</accession>
<dbReference type="InterPro" id="IPR029045">
    <property type="entry name" value="ClpP/crotonase-like_dom_sf"/>
</dbReference>
<comment type="similarity">
    <text evidence="1 2">Belongs to the enoyl-CoA hydratase/isomerase family.</text>
</comment>
<proteinExistence type="inferred from homology"/>
<keyword evidence="4" id="KW-1185">Reference proteome</keyword>
<dbReference type="Proteomes" id="UP001500266">
    <property type="component" value="Unassembled WGS sequence"/>
</dbReference>
<gene>
    <name evidence="3" type="ORF">GCM10022416_41610</name>
</gene>
<evidence type="ECO:0000256" key="2">
    <source>
        <dbReference type="RuleBase" id="RU003707"/>
    </source>
</evidence>
<dbReference type="Pfam" id="PF00378">
    <property type="entry name" value="ECH_1"/>
    <property type="match status" value="1"/>
</dbReference>
<name>A0ABP7Z5T6_9ACTN</name>
<dbReference type="PANTHER" id="PTHR11941:SF54">
    <property type="entry name" value="ENOYL-COA HYDRATASE, MITOCHONDRIAL"/>
    <property type="match status" value="1"/>
</dbReference>
<organism evidence="3 4">
    <name type="scientific">Actinomadura keratinilytica</name>
    <dbReference type="NCBI Taxonomy" id="547461"/>
    <lineage>
        <taxon>Bacteria</taxon>
        <taxon>Bacillati</taxon>
        <taxon>Actinomycetota</taxon>
        <taxon>Actinomycetes</taxon>
        <taxon>Streptosporangiales</taxon>
        <taxon>Thermomonosporaceae</taxon>
        <taxon>Actinomadura</taxon>
    </lineage>
</organism>
<evidence type="ECO:0000313" key="4">
    <source>
        <dbReference type="Proteomes" id="UP001500266"/>
    </source>
</evidence>
<dbReference type="PANTHER" id="PTHR11941">
    <property type="entry name" value="ENOYL-COA HYDRATASE-RELATED"/>
    <property type="match status" value="1"/>
</dbReference>
<dbReference type="SUPFAM" id="SSF52096">
    <property type="entry name" value="ClpP/crotonase"/>
    <property type="match status" value="1"/>
</dbReference>
<dbReference type="PROSITE" id="PS00166">
    <property type="entry name" value="ENOYL_COA_HYDRATASE"/>
    <property type="match status" value="1"/>
</dbReference>
<dbReference type="RefSeq" id="WP_345023150.1">
    <property type="nucleotide sequence ID" value="NZ_BAABDO010000069.1"/>
</dbReference>
<dbReference type="InterPro" id="IPR001753">
    <property type="entry name" value="Enoyl-CoA_hydra/iso"/>
</dbReference>
<protein>
    <submittedName>
        <fullName evidence="3">Enoyl-CoA hydratase/isomerase family protein</fullName>
    </submittedName>
</protein>
<reference evidence="4" key="1">
    <citation type="journal article" date="2019" name="Int. J. Syst. Evol. Microbiol.">
        <title>The Global Catalogue of Microorganisms (GCM) 10K type strain sequencing project: providing services to taxonomists for standard genome sequencing and annotation.</title>
        <authorList>
            <consortium name="The Broad Institute Genomics Platform"/>
            <consortium name="The Broad Institute Genome Sequencing Center for Infectious Disease"/>
            <person name="Wu L."/>
            <person name="Ma J."/>
        </authorList>
    </citation>
    <scope>NUCLEOTIDE SEQUENCE [LARGE SCALE GENOMIC DNA]</scope>
    <source>
        <strain evidence="4">JCM 17316</strain>
    </source>
</reference>
<comment type="caution">
    <text evidence="3">The sequence shown here is derived from an EMBL/GenBank/DDBJ whole genome shotgun (WGS) entry which is preliminary data.</text>
</comment>
<evidence type="ECO:0000313" key="3">
    <source>
        <dbReference type="EMBL" id="GAA4147884.1"/>
    </source>
</evidence>
<dbReference type="InterPro" id="IPR018376">
    <property type="entry name" value="Enoyl-CoA_hyd/isom_CS"/>
</dbReference>